<accession>A0A8J4FFU9</accession>
<evidence type="ECO:0000313" key="2">
    <source>
        <dbReference type="EMBL" id="GIL99745.1"/>
    </source>
</evidence>
<dbReference type="PANTHER" id="PTHR35706:SF1">
    <property type="entry name" value="EMBRYOGENESIS-LIKE PROTEIN"/>
    <property type="match status" value="1"/>
</dbReference>
<name>A0A8J4FFU9_9CHLO</name>
<dbReference type="EMBL" id="BNCP01000004">
    <property type="protein sequence ID" value="GIL73295.1"/>
    <property type="molecule type" value="Genomic_DNA"/>
</dbReference>
<gene>
    <name evidence="1" type="ORF">Vretifemale_3505</name>
    <name evidence="2" type="ORF">Vretimale_4880</name>
</gene>
<evidence type="ECO:0000313" key="3">
    <source>
        <dbReference type="Proteomes" id="UP000747110"/>
    </source>
</evidence>
<evidence type="ECO:0000313" key="1">
    <source>
        <dbReference type="EMBL" id="GIL73295.1"/>
    </source>
</evidence>
<proteinExistence type="predicted"/>
<keyword evidence="3" id="KW-1185">Reference proteome</keyword>
<sequence>MYRRAATIAGQLASRHVVSFLEPGLLSRVTMYAGPTYSASVCSTRPHATLQSGLRAFCTFDVQNEVSGLSAMSVLQRPWLYVFVRILQTVLPARPNPVHGFGRSPCVLALFDGYISVQMNAVNELFAEAREEIEFAKEEAETVYFNESVQTARRAVEACMSRWEGLLAALPEAERNRVMRSMGLKIAQLQAEYDEVSKLHLED</sequence>
<reference evidence="1" key="1">
    <citation type="journal article" date="2021" name="Proc. Natl. Acad. Sci. U.S.A.">
        <title>Three genomes in the algal genus Volvox reveal the fate of a haploid sex-determining region after a transition to homothallism.</title>
        <authorList>
            <person name="Yamamoto K."/>
            <person name="Hamaji T."/>
            <person name="Kawai-Toyooka H."/>
            <person name="Matsuzaki R."/>
            <person name="Takahashi F."/>
            <person name="Nishimura Y."/>
            <person name="Kawachi M."/>
            <person name="Noguchi H."/>
            <person name="Minakuchi Y."/>
            <person name="Umen J.G."/>
            <person name="Toyoda A."/>
            <person name="Nozaki H."/>
        </authorList>
    </citation>
    <scope>NUCLEOTIDE SEQUENCE</scope>
    <source>
        <strain evidence="2">NIES-3785</strain>
        <strain evidence="1">NIES-3786</strain>
    </source>
</reference>
<dbReference type="InterPro" id="IPR053325">
    <property type="entry name" value="H3-Acetyl_Activator"/>
</dbReference>
<dbReference type="PANTHER" id="PTHR35706">
    <property type="entry name" value="F14O23.11 PROTEIN"/>
    <property type="match status" value="1"/>
</dbReference>
<comment type="caution">
    <text evidence="1">The sequence shown here is derived from an EMBL/GenBank/DDBJ whole genome shotgun (WGS) entry which is preliminary data.</text>
</comment>
<protein>
    <submittedName>
        <fullName evidence="1">Uncharacterized protein</fullName>
    </submittedName>
</protein>
<dbReference type="EMBL" id="BNCQ01000006">
    <property type="protein sequence ID" value="GIL99745.1"/>
    <property type="molecule type" value="Genomic_DNA"/>
</dbReference>
<dbReference type="Proteomes" id="UP000722791">
    <property type="component" value="Unassembled WGS sequence"/>
</dbReference>
<organism evidence="1 3">
    <name type="scientific">Volvox reticuliferus</name>
    <dbReference type="NCBI Taxonomy" id="1737510"/>
    <lineage>
        <taxon>Eukaryota</taxon>
        <taxon>Viridiplantae</taxon>
        <taxon>Chlorophyta</taxon>
        <taxon>core chlorophytes</taxon>
        <taxon>Chlorophyceae</taxon>
        <taxon>CS clade</taxon>
        <taxon>Chlamydomonadales</taxon>
        <taxon>Volvocaceae</taxon>
        <taxon>Volvox</taxon>
    </lineage>
</organism>
<dbReference type="OrthoDB" id="273230at2759"/>
<dbReference type="Proteomes" id="UP000747110">
    <property type="component" value="Unassembled WGS sequence"/>
</dbReference>
<dbReference type="AlphaFoldDB" id="A0A8J4FFU9"/>